<proteinExistence type="predicted"/>
<comment type="caution">
    <text evidence="2">The sequence shown here is derived from an EMBL/GenBank/DDBJ whole genome shotgun (WGS) entry which is preliminary data.</text>
</comment>
<protein>
    <submittedName>
        <fullName evidence="2">Uncharacterized protein</fullName>
    </submittedName>
</protein>
<name>A0A9P6C1H3_9AGAR</name>
<dbReference type="AlphaFoldDB" id="A0A9P6C1H3"/>
<sequence length="240" mass="23811">MSNLDAQALPPGFVAQTFTPHTAASSALPSIGGGAPDVGAGLPPGFVPQAITDSVTGVVTPLAGMSALPSLGGPVAGGTTSGAASRRQSVYGNPNANEDEGEAAGSWGDGGWANTGTKPAGGMFSPYMSSSSPVPTGPPVIPNISWGGADDAGPSGGRSTPGQHPRSPYGNVTPGGSTRNLSVSGTPSGGGVYQNPLRQEEGENEDGEGEADDLLARNTRINATAPPIAVKEKKKKKGRR</sequence>
<gene>
    <name evidence="2" type="ORF">P691DRAFT_801829</name>
</gene>
<dbReference type="Proteomes" id="UP000807342">
    <property type="component" value="Unassembled WGS sequence"/>
</dbReference>
<feature type="compositionally biased region" description="Polar residues" evidence="1">
    <location>
        <begin position="81"/>
        <end position="96"/>
    </location>
</feature>
<evidence type="ECO:0000313" key="3">
    <source>
        <dbReference type="Proteomes" id="UP000807342"/>
    </source>
</evidence>
<feature type="region of interest" description="Disordered" evidence="1">
    <location>
        <begin position="71"/>
        <end position="240"/>
    </location>
</feature>
<reference evidence="2" key="1">
    <citation type="submission" date="2020-11" db="EMBL/GenBank/DDBJ databases">
        <authorList>
            <consortium name="DOE Joint Genome Institute"/>
            <person name="Ahrendt S."/>
            <person name="Riley R."/>
            <person name="Andreopoulos W."/>
            <person name="Labutti K."/>
            <person name="Pangilinan J."/>
            <person name="Ruiz-Duenas F.J."/>
            <person name="Barrasa J.M."/>
            <person name="Sanchez-Garcia M."/>
            <person name="Camarero S."/>
            <person name="Miyauchi S."/>
            <person name="Serrano A."/>
            <person name="Linde D."/>
            <person name="Babiker R."/>
            <person name="Drula E."/>
            <person name="Ayuso-Fernandez I."/>
            <person name="Pacheco R."/>
            <person name="Padilla G."/>
            <person name="Ferreira P."/>
            <person name="Barriuso J."/>
            <person name="Kellner H."/>
            <person name="Castanera R."/>
            <person name="Alfaro M."/>
            <person name="Ramirez L."/>
            <person name="Pisabarro A.G."/>
            <person name="Kuo A."/>
            <person name="Tritt A."/>
            <person name="Lipzen A."/>
            <person name="He G."/>
            <person name="Yan M."/>
            <person name="Ng V."/>
            <person name="Cullen D."/>
            <person name="Martin F."/>
            <person name="Rosso M.-N."/>
            <person name="Henrissat B."/>
            <person name="Hibbett D."/>
            <person name="Martinez A.T."/>
            <person name="Grigoriev I.V."/>
        </authorList>
    </citation>
    <scope>NUCLEOTIDE SEQUENCE</scope>
    <source>
        <strain evidence="2">MF-IS2</strain>
    </source>
</reference>
<evidence type="ECO:0000313" key="2">
    <source>
        <dbReference type="EMBL" id="KAF9447772.1"/>
    </source>
</evidence>
<dbReference type="EMBL" id="MU151186">
    <property type="protein sequence ID" value="KAF9447772.1"/>
    <property type="molecule type" value="Genomic_DNA"/>
</dbReference>
<organism evidence="2 3">
    <name type="scientific">Macrolepiota fuliginosa MF-IS2</name>
    <dbReference type="NCBI Taxonomy" id="1400762"/>
    <lineage>
        <taxon>Eukaryota</taxon>
        <taxon>Fungi</taxon>
        <taxon>Dikarya</taxon>
        <taxon>Basidiomycota</taxon>
        <taxon>Agaricomycotina</taxon>
        <taxon>Agaricomycetes</taxon>
        <taxon>Agaricomycetidae</taxon>
        <taxon>Agaricales</taxon>
        <taxon>Agaricineae</taxon>
        <taxon>Agaricaceae</taxon>
        <taxon>Macrolepiota</taxon>
    </lineage>
</organism>
<feature type="compositionally biased region" description="Polar residues" evidence="1">
    <location>
        <begin position="174"/>
        <end position="186"/>
    </location>
</feature>
<accession>A0A9P6C1H3</accession>
<keyword evidence="3" id="KW-1185">Reference proteome</keyword>
<evidence type="ECO:0000256" key="1">
    <source>
        <dbReference type="SAM" id="MobiDB-lite"/>
    </source>
</evidence>
<feature type="compositionally biased region" description="Acidic residues" evidence="1">
    <location>
        <begin position="202"/>
        <end position="213"/>
    </location>
</feature>